<dbReference type="PANTHER" id="PTHR22835">
    <property type="entry name" value="ZINC FINGER FYVE DOMAIN CONTAINING PROTEIN"/>
    <property type="match status" value="1"/>
</dbReference>
<protein>
    <submittedName>
        <fullName evidence="3">SGNH hydrolase-type esterase domain-containing protein</fullName>
    </submittedName>
</protein>
<dbReference type="InterPro" id="IPR036514">
    <property type="entry name" value="SGNH_hydro_sf"/>
</dbReference>
<keyword evidence="2" id="KW-1133">Transmembrane helix</keyword>
<keyword evidence="3" id="KW-0378">Hydrolase</keyword>
<dbReference type="Gene3D" id="3.40.50.1110">
    <property type="entry name" value="SGNH hydrolase"/>
    <property type="match status" value="1"/>
</dbReference>
<organism evidence="3 4">
    <name type="scientific">Artemisia annua</name>
    <name type="common">Sweet wormwood</name>
    <dbReference type="NCBI Taxonomy" id="35608"/>
    <lineage>
        <taxon>Eukaryota</taxon>
        <taxon>Viridiplantae</taxon>
        <taxon>Streptophyta</taxon>
        <taxon>Embryophyta</taxon>
        <taxon>Tracheophyta</taxon>
        <taxon>Spermatophyta</taxon>
        <taxon>Magnoliopsida</taxon>
        <taxon>eudicotyledons</taxon>
        <taxon>Gunneridae</taxon>
        <taxon>Pentapetalae</taxon>
        <taxon>asterids</taxon>
        <taxon>campanulids</taxon>
        <taxon>Asterales</taxon>
        <taxon>Asteraceae</taxon>
        <taxon>Asteroideae</taxon>
        <taxon>Anthemideae</taxon>
        <taxon>Artemisiinae</taxon>
        <taxon>Artemisia</taxon>
    </lineage>
</organism>
<dbReference type="Proteomes" id="UP000245207">
    <property type="component" value="Unassembled WGS sequence"/>
</dbReference>
<proteinExistence type="inferred from homology"/>
<evidence type="ECO:0000256" key="1">
    <source>
        <dbReference type="ARBA" id="ARBA00008668"/>
    </source>
</evidence>
<evidence type="ECO:0000313" key="4">
    <source>
        <dbReference type="Proteomes" id="UP000245207"/>
    </source>
</evidence>
<gene>
    <name evidence="3" type="ORF">CTI12_AA443640</name>
</gene>
<dbReference type="GO" id="GO:0016787">
    <property type="term" value="F:hydrolase activity"/>
    <property type="evidence" value="ECO:0007669"/>
    <property type="project" value="UniProtKB-KW"/>
</dbReference>
<reference evidence="3 4" key="1">
    <citation type="journal article" date="2018" name="Mol. Plant">
        <title>The genome of Artemisia annua provides insight into the evolution of Asteraceae family and artemisinin biosynthesis.</title>
        <authorList>
            <person name="Shen Q."/>
            <person name="Zhang L."/>
            <person name="Liao Z."/>
            <person name="Wang S."/>
            <person name="Yan T."/>
            <person name="Shi P."/>
            <person name="Liu M."/>
            <person name="Fu X."/>
            <person name="Pan Q."/>
            <person name="Wang Y."/>
            <person name="Lv Z."/>
            <person name="Lu X."/>
            <person name="Zhang F."/>
            <person name="Jiang W."/>
            <person name="Ma Y."/>
            <person name="Chen M."/>
            <person name="Hao X."/>
            <person name="Li L."/>
            <person name="Tang Y."/>
            <person name="Lv G."/>
            <person name="Zhou Y."/>
            <person name="Sun X."/>
            <person name="Brodelius P.E."/>
            <person name="Rose J.K.C."/>
            <person name="Tang K."/>
        </authorList>
    </citation>
    <scope>NUCLEOTIDE SEQUENCE [LARGE SCALE GENOMIC DNA]</scope>
    <source>
        <strain evidence="4">cv. Huhao1</strain>
        <tissue evidence="3">Leaf</tissue>
    </source>
</reference>
<keyword evidence="4" id="KW-1185">Reference proteome</keyword>
<feature type="transmembrane region" description="Helical" evidence="2">
    <location>
        <begin position="30"/>
        <end position="49"/>
    </location>
</feature>
<keyword evidence="2" id="KW-0812">Transmembrane</keyword>
<comment type="caution">
    <text evidence="3">The sequence shown here is derived from an EMBL/GenBank/DDBJ whole genome shotgun (WGS) entry which is preliminary data.</text>
</comment>
<dbReference type="STRING" id="35608.A0A2U1LX40"/>
<name>A0A2U1LX40_ARTAN</name>
<dbReference type="AlphaFoldDB" id="A0A2U1LX40"/>
<evidence type="ECO:0000313" key="3">
    <source>
        <dbReference type="EMBL" id="PWA53586.1"/>
    </source>
</evidence>
<dbReference type="EMBL" id="PKPP01007364">
    <property type="protein sequence ID" value="PWA53586.1"/>
    <property type="molecule type" value="Genomic_DNA"/>
</dbReference>
<comment type="similarity">
    <text evidence="1">Belongs to the 'GDSL' lipolytic enzyme family.</text>
</comment>
<sequence>MNQQKLSYPLKSHSELATYSLMANHFSSSYSNFTIFIVIFQLLCTYSLFANGCYTSIISFGDSLADTGNLKRLASTPEEHSLHFFYPPYGESFFHMPTGRCSNGRLIIDFIGNLLPRKSGSMLFLHKCSQFILLRLVLSPTYIAKKNKLF</sequence>
<dbReference type="PANTHER" id="PTHR22835:SF683">
    <property type="entry name" value="OS05G0506800 PROTEIN"/>
    <property type="match status" value="1"/>
</dbReference>
<dbReference type="OrthoDB" id="1600564at2759"/>
<accession>A0A2U1LX40</accession>
<evidence type="ECO:0000256" key="2">
    <source>
        <dbReference type="SAM" id="Phobius"/>
    </source>
</evidence>
<keyword evidence="2" id="KW-0472">Membrane</keyword>